<dbReference type="Pfam" id="PF13744">
    <property type="entry name" value="HTH_37"/>
    <property type="match status" value="1"/>
</dbReference>
<accession>A0ABV7RMJ6</accession>
<feature type="domain" description="HTH cro/C1-type" evidence="1">
    <location>
        <begin position="11"/>
        <end position="66"/>
    </location>
</feature>
<dbReference type="InterPro" id="IPR001387">
    <property type="entry name" value="Cro/C1-type_HTH"/>
</dbReference>
<dbReference type="CDD" id="cd00093">
    <property type="entry name" value="HTH_XRE"/>
    <property type="match status" value="1"/>
</dbReference>
<evidence type="ECO:0000259" key="1">
    <source>
        <dbReference type="PROSITE" id="PS50943"/>
    </source>
</evidence>
<reference evidence="3" key="1">
    <citation type="journal article" date="2019" name="Int. J. Syst. Evol. Microbiol.">
        <title>The Global Catalogue of Microorganisms (GCM) 10K type strain sequencing project: providing services to taxonomists for standard genome sequencing and annotation.</title>
        <authorList>
            <consortium name="The Broad Institute Genomics Platform"/>
            <consortium name="The Broad Institute Genome Sequencing Center for Infectious Disease"/>
            <person name="Wu L."/>
            <person name="Ma J."/>
        </authorList>
    </citation>
    <scope>NUCLEOTIDE SEQUENCE [LARGE SCALE GENOMIC DNA]</scope>
    <source>
        <strain evidence="3">KCTC 42875</strain>
    </source>
</reference>
<gene>
    <name evidence="2" type="ORF">ACFOLC_06725</name>
</gene>
<dbReference type="SUPFAM" id="SSF47413">
    <property type="entry name" value="lambda repressor-like DNA-binding domains"/>
    <property type="match status" value="1"/>
</dbReference>
<evidence type="ECO:0000313" key="2">
    <source>
        <dbReference type="EMBL" id="MFC3550710.1"/>
    </source>
</evidence>
<evidence type="ECO:0000313" key="3">
    <source>
        <dbReference type="Proteomes" id="UP001595740"/>
    </source>
</evidence>
<organism evidence="2 3">
    <name type="scientific">Lysobacter cavernae</name>
    <dbReference type="NCBI Taxonomy" id="1685901"/>
    <lineage>
        <taxon>Bacteria</taxon>
        <taxon>Pseudomonadati</taxon>
        <taxon>Pseudomonadota</taxon>
        <taxon>Gammaproteobacteria</taxon>
        <taxon>Lysobacterales</taxon>
        <taxon>Lysobacteraceae</taxon>
        <taxon>Lysobacter</taxon>
    </lineage>
</organism>
<dbReference type="EMBL" id="JBHRXK010000002">
    <property type="protein sequence ID" value="MFC3550710.1"/>
    <property type="molecule type" value="Genomic_DNA"/>
</dbReference>
<protein>
    <submittedName>
        <fullName evidence="2">Helix-turn-helix domain-containing protein</fullName>
    </submittedName>
</protein>
<dbReference type="Gene3D" id="1.10.260.40">
    <property type="entry name" value="lambda repressor-like DNA-binding domains"/>
    <property type="match status" value="1"/>
</dbReference>
<dbReference type="InterPro" id="IPR010982">
    <property type="entry name" value="Lambda_DNA-bd_dom_sf"/>
</dbReference>
<proteinExistence type="predicted"/>
<dbReference type="PROSITE" id="PS50943">
    <property type="entry name" value="HTH_CROC1"/>
    <property type="match status" value="1"/>
</dbReference>
<dbReference type="RefSeq" id="WP_386758446.1">
    <property type="nucleotide sequence ID" value="NZ_JBHRXK010000002.1"/>
</dbReference>
<sequence length="85" mass="9132">MQTVLELGEAVAARRRSLGLKQGDVAARAGVSQEALSRFERGKLAEFGSRKLLAVLAVLGMELRFVDMGASGSLDELRRERGGDT</sequence>
<name>A0ABV7RMJ6_9GAMM</name>
<comment type="caution">
    <text evidence="2">The sequence shown here is derived from an EMBL/GenBank/DDBJ whole genome shotgun (WGS) entry which is preliminary data.</text>
</comment>
<keyword evidence="3" id="KW-1185">Reference proteome</keyword>
<dbReference type="SMART" id="SM00530">
    <property type="entry name" value="HTH_XRE"/>
    <property type="match status" value="1"/>
</dbReference>
<dbReference type="InterPro" id="IPR039554">
    <property type="entry name" value="HigA2-like_HTH"/>
</dbReference>
<dbReference type="Proteomes" id="UP001595740">
    <property type="component" value="Unassembled WGS sequence"/>
</dbReference>